<dbReference type="OMA" id="KLHQMKY"/>
<dbReference type="SMART" id="SM00320">
    <property type="entry name" value="WD40"/>
    <property type="match status" value="4"/>
</dbReference>
<dbReference type="InterPro" id="IPR036322">
    <property type="entry name" value="WD40_repeat_dom_sf"/>
</dbReference>
<dbReference type="AlphaFoldDB" id="A0A100IA27"/>
<feature type="region of interest" description="Disordered" evidence="1">
    <location>
        <begin position="209"/>
        <end position="234"/>
    </location>
</feature>
<gene>
    <name evidence="2" type="ORF">ABL_02150</name>
</gene>
<accession>A0A100IA27</accession>
<dbReference type="Pfam" id="PF00400">
    <property type="entry name" value="WD40"/>
    <property type="match status" value="1"/>
</dbReference>
<dbReference type="Gene3D" id="2.130.10.10">
    <property type="entry name" value="YVTN repeat-like/Quinoprotein amine dehydrogenase"/>
    <property type="match status" value="2"/>
</dbReference>
<name>A0A100IA27_ASPNG</name>
<organism evidence="2 3">
    <name type="scientific">Aspergillus niger</name>
    <dbReference type="NCBI Taxonomy" id="5061"/>
    <lineage>
        <taxon>Eukaryota</taxon>
        <taxon>Fungi</taxon>
        <taxon>Dikarya</taxon>
        <taxon>Ascomycota</taxon>
        <taxon>Pezizomycotina</taxon>
        <taxon>Eurotiomycetes</taxon>
        <taxon>Eurotiomycetidae</taxon>
        <taxon>Eurotiales</taxon>
        <taxon>Aspergillaceae</taxon>
        <taxon>Aspergillus</taxon>
        <taxon>Aspergillus subgen. Circumdati</taxon>
    </lineage>
</organism>
<sequence>MVKRKRDEAAKDRQSSTQPAKVVKATDSEKAPSTSTADGPSITLQIITGSYEKVLHGFTAAVSPTSFASKDTDEDGDKSNLVQFVDTFLFEAHTSAIRCLALSPLPKADATENAQVILATGATDERVNLYSLSAAPVAVNDLYPTVPTLAGNKILENPKNRELGTLMHHSAPISALEFPSRSKILVGSEDNTISVTRTRDFSVVSTIKAPRPKVQGRPSGDTAPPGGTPSGVNDIAVHPSMKLMLSVGKGEKCMRLWNLVTGKKAGVLNFNREILQSVKEGKWSTGEGRKIVWNSKGDEFAVAFEWGAVVFGIDSTPICRVFPSPRSKLHQMKYVNPTPSSDDSDEMLAVSTEDGRVIFYSTKQVQEATEEDDSPIPYAEAVAQLGGRAAGFPGRVKDFEVLDLNGQRVAGKDNLLVVTGNSEGLVRVWLLQGADLVKKDTKGTKKKSAETEKKVIQVGKFLNAYGTGNRITCLKAFVMLAPEDPSTLEDSEEDYDEEMSQDESSSEESDEE</sequence>
<dbReference type="InterPro" id="IPR001680">
    <property type="entry name" value="WD40_rpt"/>
</dbReference>
<dbReference type="Proteomes" id="UP000068243">
    <property type="component" value="Unassembled WGS sequence"/>
</dbReference>
<dbReference type="InterPro" id="IPR051959">
    <property type="entry name" value="PAK1-Kinase_Regulator"/>
</dbReference>
<dbReference type="PANTHER" id="PTHR44675:SF1">
    <property type="entry name" value="P21-ACTIVATED PROTEIN KINASE-INTERACTING PROTEIN 1"/>
    <property type="match status" value="1"/>
</dbReference>
<reference evidence="3" key="1">
    <citation type="journal article" date="2016" name="Genome Announc.">
        <title>Draft genome sequence of Aspergillus niger strain An76.</title>
        <authorList>
            <person name="Gong W."/>
            <person name="Cheng Z."/>
            <person name="Zhang H."/>
            <person name="Liu L."/>
            <person name="Gao P."/>
            <person name="Wang L."/>
        </authorList>
    </citation>
    <scope>NUCLEOTIDE SEQUENCE [LARGE SCALE GENOMIC DNA]</scope>
    <source>
        <strain evidence="3">An76</strain>
    </source>
</reference>
<dbReference type="PANTHER" id="PTHR44675">
    <property type="entry name" value="PAK1 INTERACTING PROTEIN 1"/>
    <property type="match status" value="1"/>
</dbReference>
<proteinExistence type="predicted"/>
<dbReference type="PaxDb" id="5061-CADANGAP00003816"/>
<dbReference type="VEuPathDB" id="FungiDB:An04g01930"/>
<comment type="caution">
    <text evidence="2">The sequence shown here is derived from an EMBL/GenBank/DDBJ whole genome shotgun (WGS) entry which is preliminary data.</text>
</comment>
<feature type="region of interest" description="Disordered" evidence="1">
    <location>
        <begin position="485"/>
        <end position="512"/>
    </location>
</feature>
<evidence type="ECO:0000313" key="2">
    <source>
        <dbReference type="EMBL" id="GAQ37479.1"/>
    </source>
</evidence>
<dbReference type="InterPro" id="IPR015943">
    <property type="entry name" value="WD40/YVTN_repeat-like_dom_sf"/>
</dbReference>
<dbReference type="VEuPathDB" id="FungiDB:ASPNIDRAFT2_1159612"/>
<feature type="compositionally biased region" description="Acidic residues" evidence="1">
    <location>
        <begin position="486"/>
        <end position="512"/>
    </location>
</feature>
<dbReference type="SUPFAM" id="SSF50978">
    <property type="entry name" value="WD40 repeat-like"/>
    <property type="match status" value="1"/>
</dbReference>
<dbReference type="VEuPathDB" id="FungiDB:M747DRAFT_330964"/>
<feature type="region of interest" description="Disordered" evidence="1">
    <location>
        <begin position="1"/>
        <end position="39"/>
    </location>
</feature>
<dbReference type="OrthoDB" id="308449at2759"/>
<protein>
    <submittedName>
        <fullName evidence="2">60S ribosome biogenesis protein Mak11</fullName>
    </submittedName>
</protein>
<evidence type="ECO:0000313" key="3">
    <source>
        <dbReference type="Proteomes" id="UP000068243"/>
    </source>
</evidence>
<evidence type="ECO:0000256" key="1">
    <source>
        <dbReference type="SAM" id="MobiDB-lite"/>
    </source>
</evidence>
<dbReference type="EMBL" id="BCMY01000003">
    <property type="protein sequence ID" value="GAQ37479.1"/>
    <property type="molecule type" value="Genomic_DNA"/>
</dbReference>
<feature type="compositionally biased region" description="Basic and acidic residues" evidence="1">
    <location>
        <begin position="1"/>
        <end position="14"/>
    </location>
</feature>
<dbReference type="VEuPathDB" id="FungiDB:ATCC64974_77970"/>